<gene>
    <name evidence="1" type="ORF">Tco_1090267</name>
</gene>
<organism evidence="1 2">
    <name type="scientific">Tanacetum coccineum</name>
    <dbReference type="NCBI Taxonomy" id="301880"/>
    <lineage>
        <taxon>Eukaryota</taxon>
        <taxon>Viridiplantae</taxon>
        <taxon>Streptophyta</taxon>
        <taxon>Embryophyta</taxon>
        <taxon>Tracheophyta</taxon>
        <taxon>Spermatophyta</taxon>
        <taxon>Magnoliopsida</taxon>
        <taxon>eudicotyledons</taxon>
        <taxon>Gunneridae</taxon>
        <taxon>Pentapetalae</taxon>
        <taxon>asterids</taxon>
        <taxon>campanulids</taxon>
        <taxon>Asterales</taxon>
        <taxon>Asteraceae</taxon>
        <taxon>Asteroideae</taxon>
        <taxon>Anthemideae</taxon>
        <taxon>Anthemidinae</taxon>
        <taxon>Tanacetum</taxon>
    </lineage>
</organism>
<dbReference type="EMBL" id="BQNB010020325">
    <property type="protein sequence ID" value="GJT94749.1"/>
    <property type="molecule type" value="Genomic_DNA"/>
</dbReference>
<proteinExistence type="predicted"/>
<evidence type="ECO:0000313" key="2">
    <source>
        <dbReference type="Proteomes" id="UP001151760"/>
    </source>
</evidence>
<comment type="caution">
    <text evidence="1">The sequence shown here is derived from an EMBL/GenBank/DDBJ whole genome shotgun (WGS) entry which is preliminary data.</text>
</comment>
<keyword evidence="2" id="KW-1185">Reference proteome</keyword>
<sequence length="100" mass="11516">MCKMGKSTETLRLLTNEQRAYQDNIRKSGLRYKGPCVLSQANAKNPKLYNAYELRDENVQLHVFDSEETLEDAERVILVWGKADSETLKRKSCLKTCSMN</sequence>
<name>A0ABQ5I3P1_9ASTR</name>
<accession>A0ABQ5I3P1</accession>
<reference evidence="1" key="2">
    <citation type="submission" date="2022-01" db="EMBL/GenBank/DDBJ databases">
        <authorList>
            <person name="Yamashiro T."/>
            <person name="Shiraishi A."/>
            <person name="Satake H."/>
            <person name="Nakayama K."/>
        </authorList>
    </citation>
    <scope>NUCLEOTIDE SEQUENCE</scope>
</reference>
<dbReference type="Proteomes" id="UP001151760">
    <property type="component" value="Unassembled WGS sequence"/>
</dbReference>
<reference evidence="1" key="1">
    <citation type="journal article" date="2022" name="Int. J. Mol. Sci.">
        <title>Draft Genome of Tanacetum Coccineum: Genomic Comparison of Closely Related Tanacetum-Family Plants.</title>
        <authorList>
            <person name="Yamashiro T."/>
            <person name="Shiraishi A."/>
            <person name="Nakayama K."/>
            <person name="Satake H."/>
        </authorList>
    </citation>
    <scope>NUCLEOTIDE SEQUENCE</scope>
</reference>
<evidence type="ECO:0000313" key="1">
    <source>
        <dbReference type="EMBL" id="GJT94749.1"/>
    </source>
</evidence>
<protein>
    <submittedName>
        <fullName evidence="1">Uncharacterized protein</fullName>
    </submittedName>
</protein>